<organism evidence="5 6">
    <name type="scientific">Pseudomonas taeanensis MS-3</name>
    <dbReference type="NCBI Taxonomy" id="1395571"/>
    <lineage>
        <taxon>Bacteria</taxon>
        <taxon>Pseudomonadati</taxon>
        <taxon>Pseudomonadota</taxon>
        <taxon>Gammaproteobacteria</taxon>
        <taxon>Pseudomonadales</taxon>
        <taxon>Pseudomonadaceae</taxon>
        <taxon>Pseudomonas</taxon>
    </lineage>
</organism>
<keyword evidence="3 4" id="KW-0732">Signal</keyword>
<reference evidence="5 6" key="1">
    <citation type="journal article" date="2014" name="Genome Announc.">
        <title>Draft Genome Sequence of Petroleum Oil-Degrading Marine Bacterium Pseudomonas taeanensis Strain MS-3, Isolated from a Crude Oil-Contaminated Seashore.</title>
        <authorList>
            <person name="Lee S.Y."/>
            <person name="Kim S.H."/>
            <person name="Lee D.G."/>
            <person name="Shin S."/>
            <person name="Yun S.H."/>
            <person name="Choi C.W."/>
            <person name="Chung Y.H."/>
            <person name="Choi J.S."/>
            <person name="Kahng H.Y."/>
            <person name="Kim S.I."/>
        </authorList>
    </citation>
    <scope>NUCLEOTIDE SEQUENCE [LARGE SCALE GENOMIC DNA]</scope>
    <source>
        <strain evidence="5 6">MS-3</strain>
    </source>
</reference>
<evidence type="ECO:0000256" key="4">
    <source>
        <dbReference type="SAM" id="SignalP"/>
    </source>
</evidence>
<evidence type="ECO:0000256" key="1">
    <source>
        <dbReference type="ARBA" id="ARBA00009075"/>
    </source>
</evidence>
<comment type="caution">
    <text evidence="5">The sequence shown here is derived from an EMBL/GenBank/DDBJ whole genome shotgun (WGS) entry which is preliminary data.</text>
</comment>
<feature type="signal peptide" evidence="4">
    <location>
        <begin position="1"/>
        <end position="21"/>
    </location>
</feature>
<evidence type="ECO:0000256" key="2">
    <source>
        <dbReference type="ARBA" id="ARBA00022448"/>
    </source>
</evidence>
<gene>
    <name evidence="5" type="ORF">TMS3_0116905</name>
</gene>
<keyword evidence="2" id="KW-0813">Transport</keyword>
<accession>A0A0A1YGT3</accession>
<protein>
    <submittedName>
        <fullName evidence="5">Porin</fullName>
    </submittedName>
</protein>
<dbReference type="GO" id="GO:0016020">
    <property type="term" value="C:membrane"/>
    <property type="evidence" value="ECO:0007669"/>
    <property type="project" value="InterPro"/>
</dbReference>
<dbReference type="OrthoDB" id="6759120at2"/>
<dbReference type="PANTHER" id="PTHR34596">
    <property type="entry name" value="CHITOPORIN"/>
    <property type="match status" value="1"/>
</dbReference>
<proteinExistence type="inferred from homology"/>
<evidence type="ECO:0000256" key="3">
    <source>
        <dbReference type="ARBA" id="ARBA00022729"/>
    </source>
</evidence>
<comment type="similarity">
    <text evidence="1">Belongs to the outer membrane porin (Opr) (TC 1.B.25) family.</text>
</comment>
<dbReference type="Proteomes" id="UP000030063">
    <property type="component" value="Unassembled WGS sequence"/>
</dbReference>
<dbReference type="AlphaFoldDB" id="A0A0A1YGT3"/>
<feature type="chain" id="PRO_5001996043" evidence="4">
    <location>
        <begin position="22"/>
        <end position="444"/>
    </location>
</feature>
<dbReference type="Pfam" id="PF03573">
    <property type="entry name" value="OprD"/>
    <property type="match status" value="1"/>
</dbReference>
<dbReference type="Gene3D" id="2.40.160.10">
    <property type="entry name" value="Porin"/>
    <property type="match status" value="1"/>
</dbReference>
<keyword evidence="6" id="KW-1185">Reference proteome</keyword>
<dbReference type="STRING" id="1395571.TMS3_0116905"/>
<name>A0A0A1YGT3_9PSED</name>
<sequence length="444" mass="48667">MQVIKWSIVALAVSAATLQMASASQQADSKGFIEDSTFNILNRTFYFNRDFRNGGSNGAGTNQFKPASQRKGYREELAHGIMTFYESGFTQGTVGFGVDAYGFLGLKLDSGGGRTGTFLLPVEDDGEPGDAYGESGGVLKLRVSNTTLKFGEKQVENPVVATGDARLLPQTATGIFLNSDEIENLNIDAGHITSMNEFGSTNSDGELQIQYAGDVGNTVDWVGGSYTATDALSFSLFASEVEDTWHRYYGNANYNIPLGDMRALNFDFNIYRTLDDGKALVGDINNTTWSLASKYAFGAHALTLAFQKVNSDTGFDYIGFNAIYLANSVQYSDFNAPREESWQLRYDLDLANYGVPGLSLMARYIRGDNIDGTKADPLSGFFDPAANNEKHWERDLEAKYVVQNGYAKDLSLRVRHAVHRGSSNQIDGDVNEVRVILEYPLSVL</sequence>
<dbReference type="PANTHER" id="PTHR34596:SF2">
    <property type="entry name" value="CHITOPORIN"/>
    <property type="match status" value="1"/>
</dbReference>
<evidence type="ECO:0000313" key="5">
    <source>
        <dbReference type="EMBL" id="KFX69147.1"/>
    </source>
</evidence>
<evidence type="ECO:0000313" key="6">
    <source>
        <dbReference type="Proteomes" id="UP000030063"/>
    </source>
</evidence>
<dbReference type="InterPro" id="IPR023614">
    <property type="entry name" value="Porin_dom_sf"/>
</dbReference>
<dbReference type="GO" id="GO:0015288">
    <property type="term" value="F:porin activity"/>
    <property type="evidence" value="ECO:0007669"/>
    <property type="project" value="TreeGrafter"/>
</dbReference>
<dbReference type="InterPro" id="IPR005318">
    <property type="entry name" value="OM_porin_bac"/>
</dbReference>
<dbReference type="RefSeq" id="WP_025166379.1">
    <property type="nucleotide sequence ID" value="NZ_AWSQ01000004.1"/>
</dbReference>
<dbReference type="EMBL" id="AWSQ01000004">
    <property type="protein sequence ID" value="KFX69147.1"/>
    <property type="molecule type" value="Genomic_DNA"/>
</dbReference>